<dbReference type="RefSeq" id="WP_170882792.1">
    <property type="nucleotide sequence ID" value="NZ_JABEYA020000006.1"/>
</dbReference>
<organism evidence="4 6">
    <name type="scientific">Vibrio ostreicida</name>
    <dbReference type="NCBI Taxonomy" id="526588"/>
    <lineage>
        <taxon>Bacteria</taxon>
        <taxon>Pseudomonadati</taxon>
        <taxon>Pseudomonadota</taxon>
        <taxon>Gammaproteobacteria</taxon>
        <taxon>Vibrionales</taxon>
        <taxon>Vibrionaceae</taxon>
        <taxon>Vibrio</taxon>
    </lineage>
</organism>
<evidence type="ECO:0000313" key="6">
    <source>
        <dbReference type="Proteomes" id="UP001238540"/>
    </source>
</evidence>
<keyword evidence="6" id="KW-1185">Reference proteome</keyword>
<name>A0ABT8BXZ4_9VIBR</name>
<dbReference type="EMBL" id="JAUFQC010000014">
    <property type="protein sequence ID" value="MDN3611127.1"/>
    <property type="molecule type" value="Genomic_DNA"/>
</dbReference>
<keyword evidence="1" id="KW-0472">Membrane</keyword>
<evidence type="ECO:0000259" key="2">
    <source>
        <dbReference type="PROSITE" id="PS51782"/>
    </source>
</evidence>
<reference evidence="4" key="1">
    <citation type="journal article" date="2014" name="Int. J. Syst. Evol. Microbiol.">
        <title>Complete genome of a new Firmicutes species belonging to the dominant human colonic microbiota ('Ruminococcus bicirculans') reveals two chromosomes and a selective capacity to utilize plant glucans.</title>
        <authorList>
            <consortium name="NISC Comparative Sequencing Program"/>
            <person name="Wegmann U."/>
            <person name="Louis P."/>
            <person name="Goesmann A."/>
            <person name="Henrissat B."/>
            <person name="Duncan S.H."/>
            <person name="Flint H.J."/>
        </authorList>
    </citation>
    <scope>NUCLEOTIDE SEQUENCE</scope>
    <source>
        <strain evidence="4">CECT 7398</strain>
    </source>
</reference>
<dbReference type="CDD" id="cd00118">
    <property type="entry name" value="LysM"/>
    <property type="match status" value="1"/>
</dbReference>
<protein>
    <submittedName>
        <fullName evidence="4">LysM peptidoglycan-binding domain-containing protein</fullName>
    </submittedName>
</protein>
<gene>
    <name evidence="3" type="ORF">QWZ16_15900</name>
    <name evidence="4" type="ORF">QWZ16_16810</name>
    <name evidence="5" type="ORF">QWZ16_23645</name>
</gene>
<comment type="caution">
    <text evidence="4">The sequence shown here is derived from an EMBL/GenBank/DDBJ whole genome shotgun (WGS) entry which is preliminary data.</text>
</comment>
<evidence type="ECO:0000256" key="1">
    <source>
        <dbReference type="SAM" id="Phobius"/>
    </source>
</evidence>
<dbReference type="Pfam" id="PF20249">
    <property type="entry name" value="VasX_N"/>
    <property type="match status" value="1"/>
</dbReference>
<dbReference type="Gene3D" id="3.10.350.10">
    <property type="entry name" value="LysM domain"/>
    <property type="match status" value="1"/>
</dbReference>
<dbReference type="CDD" id="cd20709">
    <property type="entry name" value="MIX_V"/>
    <property type="match status" value="1"/>
</dbReference>
<accession>A0ABT8BXZ4</accession>
<sequence>MTTITSKKRRVVQAGYAPIVEDVPVSRSSCAVEHSEKEPKLAYSIEFACSESVFKQGVEPYLDIRLKSTLEESAIKQWSSRSVKHSTHYTCSVEQQQSKQLLVSAYPNSLIPFGLDNVQPHPKDDVTIEEAFIPIRPAIQVGEQLGLPTQGFVYHFLDGQMLSEYQFGGGRDYHFLRTESVPGAMNPTPDNSRATEFILALWKRGGEVVQDQYLFFSRKEMDDNAMALVDGAFLEEHGVKLDMAELVPLSEGNPSRKNHTVVEGDTLADIAETNSLTLEELTDFNPFWRNQDALLQAGDKLYLEPVSVYNHGVDVSYPTNTSMIFEKVLSLGEISTKPAFPVVKVAESEIAGFAAIAPVRYAVDAVIPESLLKPVLEGMHPIDDDSRFPGGIFKSEEVPYTLRQLRDGWLYTLHQDPDNDQWQLHEYQVQGGEFYRFKGDDAAVRREAKPEPVQSYVMTRTDCPYYVGYASQRWTQRVVDYYLHTEQARQDWLREINVGVHRTHIDEIETLVADIGDDKDLNVFNWSSAITDLDEDDEFSLMSRLISRNKKSYQYQVPSHAPHAMVVLDDPMADLNDLYLRLARSVLPTVLDEETLRKSVVAQAVRALVRISLPPESVKAIEPKDWVDVDQDIDTCLEYQYLLPRKDELHTPTGAHFRAKAKPIFDEYPKAMARLEARGIDPSMLEKRFDEYIERRKAHQQVKWPELDAFYKQHLETQANANIAVQRDLPILVSALKTLGNDPRHLGLDIGEHDHQYTLSTLMNCILHVFDLGASACSNDEEDEGEGESKGKNLNKRIEELLTNPDNLAGVASNYFSSKVYAKVEDLVASIDLGELGQNNAIPLGGFLAAFNDVVGFNDPNSALFTATKTLLVPVEEIVNNAKAAVAVKGDKAIDAMQLMRFKLVNRLANVPGLTARRNMAMSLWGQVQASGGKLSLEDEFPEREKGTSQKYHKLLKSAFEAQKALKAETKGSKEYQRKNDVLKNLNKKVAHFVGNTPKLFRGYQDSQMNKHVFSDKVNDLSKKWDVVGGMDIVVSTLSVINVLVQISALQKAVADAPYPDTRRIKMTVSYSAVWMVNIIGAQVRGMAFRKLPTTSRFLAHSLDDIKVKPGKEFTKSNTLHAEKFIARSILAGAAGVIAAGLEGWQIIEDYNASNDRLEKALIILKGGALVGQGSNWGFVAFQALRSRYLGLAIGRSMAGWAMSFNIWGAALYLVVTFLISLTQKTPLETWLLNCVWGKEPDPDLSAEEEFFKLYRLINQPSVQSQLLKRKMMPLSSFSATSTEVFIDQSITITLPNTYEYDKIAMTCFIDSRGREREVLSAQDWARGVWSKDSEESTTYYFKLTLPRTLRHIVTYHERSEPPQINLIVLKDLDSPYQDDPEQFSSTIYQSKLQAGFNQNKAMVILDAIPLNHKPIMLEVPKYEKTDSPAT</sequence>
<dbReference type="SUPFAM" id="SSF54106">
    <property type="entry name" value="LysM domain"/>
    <property type="match status" value="1"/>
</dbReference>
<reference evidence="6" key="2">
    <citation type="journal article" date="2019" name="Int. J. Syst. Evol. Microbiol.">
        <title>The Global Catalogue of Microorganisms (GCM) 10K type strain sequencing project: providing services to taxonomists for standard genome sequencing and annotation.</title>
        <authorList>
            <consortium name="The Broad Institute Genomics Platform"/>
            <consortium name="The Broad Institute Genome Sequencing Center for Infectious Disease"/>
            <person name="Wu L."/>
            <person name="Ma J."/>
        </authorList>
    </citation>
    <scope>NUCLEOTIDE SEQUENCE [LARGE SCALE GENOMIC DNA]</scope>
    <source>
        <strain evidence="6">CECT 7398</strain>
    </source>
</reference>
<dbReference type="InterPro" id="IPR036779">
    <property type="entry name" value="LysM_dom_sf"/>
</dbReference>
<reference evidence="4" key="3">
    <citation type="submission" date="2023-06" db="EMBL/GenBank/DDBJ databases">
        <authorList>
            <person name="Lucena T."/>
            <person name="Sun Q."/>
        </authorList>
    </citation>
    <scope>NUCLEOTIDE SEQUENCE</scope>
    <source>
        <strain evidence="4">CECT 7398</strain>
    </source>
</reference>
<proteinExistence type="predicted"/>
<dbReference type="EMBL" id="JAUFQC010000027">
    <property type="protein sequence ID" value="MDN3611264.1"/>
    <property type="molecule type" value="Genomic_DNA"/>
</dbReference>
<keyword evidence="1" id="KW-1133">Transmembrane helix</keyword>
<feature type="transmembrane region" description="Helical" evidence="1">
    <location>
        <begin position="1205"/>
        <end position="1223"/>
    </location>
</feature>
<evidence type="ECO:0000313" key="4">
    <source>
        <dbReference type="EMBL" id="MDN3611264.1"/>
    </source>
</evidence>
<evidence type="ECO:0000313" key="3">
    <source>
        <dbReference type="EMBL" id="MDN3611127.1"/>
    </source>
</evidence>
<feature type="domain" description="LysM" evidence="2">
    <location>
        <begin position="257"/>
        <end position="303"/>
    </location>
</feature>
<dbReference type="CDD" id="cd20708">
    <property type="entry name" value="MIX_IV"/>
    <property type="match status" value="1"/>
</dbReference>
<dbReference type="InterPro" id="IPR018392">
    <property type="entry name" value="LysM"/>
</dbReference>
<dbReference type="EMBL" id="JAUFQC010000027">
    <property type="protein sequence ID" value="MDN3612595.1"/>
    <property type="molecule type" value="Genomic_DNA"/>
</dbReference>
<evidence type="ECO:0000313" key="5">
    <source>
        <dbReference type="EMBL" id="MDN3612595.1"/>
    </source>
</evidence>
<dbReference type="Pfam" id="PF01476">
    <property type="entry name" value="LysM"/>
    <property type="match status" value="1"/>
</dbReference>
<dbReference type="InterPro" id="IPR046864">
    <property type="entry name" value="VasX_N"/>
</dbReference>
<dbReference type="Proteomes" id="UP001238540">
    <property type="component" value="Unassembled WGS sequence"/>
</dbReference>
<dbReference type="PROSITE" id="PS51782">
    <property type="entry name" value="LYSM"/>
    <property type="match status" value="1"/>
</dbReference>
<keyword evidence="1" id="KW-0812">Transmembrane</keyword>